<sequence length="493" mass="57036">MSEERQTPSDTHAREASETALSVREVSAHTDPALFEEQMAKLRAELARMIAENEKLKGAQLVTLQQKTEERPSSSYRDELKEEIHDLAVEMRSNHELYMSKFETIDSKLDQLLRNSNKSDDQPSGEDPSTKGENRDKGDRDDRGNSSNQSNKGNTTSGSDPDKESDKSKGKEPLYQSDNVFNSDSYDDYPNDMDDDDIFDATYRQAEEEGKFDEGYLFQDEEPVDLEHEENVRKFKAENEARKRKLRDFQKLLEDKLITEEQIKIEKQKIYDAAIKQKNLDIRRKEGKSWDIARRIFNGPQREPFDDNKFLSLIYDLREVNPDEDVFMHAFALELNYVTVGVNNLLEQWELIVYTQRNGSFRLSVESLKSFSVSELWVLQNKVKCSSNLNELLRDKLLELAVFNSPQVARNPYCVKFVHKEIFSTVYLNEEALPKYPAKQLALASTLLRTKGFASKAKSDADDVILAYCTRKNVAQYFRRMKNVTKSQPSDFR</sequence>
<evidence type="ECO:0000256" key="1">
    <source>
        <dbReference type="SAM" id="MobiDB-lite"/>
    </source>
</evidence>
<protein>
    <submittedName>
        <fullName evidence="2">Uncharacterized protein</fullName>
    </submittedName>
</protein>
<comment type="caution">
    <text evidence="2">The sequence shown here is derived from an EMBL/GenBank/DDBJ whole genome shotgun (WGS) entry which is preliminary data.</text>
</comment>
<feature type="compositionally biased region" description="Basic and acidic residues" evidence="1">
    <location>
        <begin position="128"/>
        <end position="144"/>
    </location>
</feature>
<dbReference type="EMBL" id="LNRQ01000002">
    <property type="protein sequence ID" value="KZN04226.1"/>
    <property type="molecule type" value="Genomic_DNA"/>
</dbReference>
<proteinExistence type="predicted"/>
<dbReference type="AlphaFoldDB" id="A0A166CRC7"/>
<feature type="compositionally biased region" description="Polar residues" evidence="1">
    <location>
        <begin position="146"/>
        <end position="159"/>
    </location>
</feature>
<reference evidence="2" key="1">
    <citation type="journal article" date="2016" name="Nat. Genet.">
        <title>A high-quality carrot genome assembly provides new insights into carotenoid accumulation and asterid genome evolution.</title>
        <authorList>
            <person name="Iorizzo M."/>
            <person name="Ellison S."/>
            <person name="Senalik D."/>
            <person name="Zeng P."/>
            <person name="Satapoomin P."/>
            <person name="Huang J."/>
            <person name="Bowman M."/>
            <person name="Iovene M."/>
            <person name="Sanseverino W."/>
            <person name="Cavagnaro P."/>
            <person name="Yildiz M."/>
            <person name="Macko-Podgorni A."/>
            <person name="Moranska E."/>
            <person name="Grzebelus E."/>
            <person name="Grzebelus D."/>
            <person name="Ashrafi H."/>
            <person name="Zheng Z."/>
            <person name="Cheng S."/>
            <person name="Spooner D."/>
            <person name="Van Deynze A."/>
            <person name="Simon P."/>
        </authorList>
    </citation>
    <scope>NUCLEOTIDE SEQUENCE [LARGE SCALE GENOMIC DNA]</scope>
    <source>
        <tissue evidence="2">Leaf</tissue>
    </source>
</reference>
<evidence type="ECO:0000313" key="2">
    <source>
        <dbReference type="EMBL" id="KZN04226.1"/>
    </source>
</evidence>
<feature type="region of interest" description="Disordered" evidence="1">
    <location>
        <begin position="1"/>
        <end position="25"/>
    </location>
</feature>
<dbReference type="Gramene" id="KZN04226">
    <property type="protein sequence ID" value="KZN04226"/>
    <property type="gene ID" value="DCAR_005063"/>
</dbReference>
<feature type="compositionally biased region" description="Basic and acidic residues" evidence="1">
    <location>
        <begin position="110"/>
        <end position="121"/>
    </location>
</feature>
<gene>
    <name evidence="2" type="ORF">DCAR_005063</name>
</gene>
<name>A0A166CRC7_DAUCS</name>
<accession>A0A166CRC7</accession>
<feature type="compositionally biased region" description="Basic and acidic residues" evidence="1">
    <location>
        <begin position="1"/>
        <end position="17"/>
    </location>
</feature>
<feature type="region of interest" description="Disordered" evidence="1">
    <location>
        <begin position="110"/>
        <end position="192"/>
    </location>
</feature>
<feature type="compositionally biased region" description="Basic and acidic residues" evidence="1">
    <location>
        <begin position="160"/>
        <end position="172"/>
    </location>
</feature>
<organism evidence="2">
    <name type="scientific">Daucus carota subsp. sativus</name>
    <name type="common">Carrot</name>
    <dbReference type="NCBI Taxonomy" id="79200"/>
    <lineage>
        <taxon>Eukaryota</taxon>
        <taxon>Viridiplantae</taxon>
        <taxon>Streptophyta</taxon>
        <taxon>Embryophyta</taxon>
        <taxon>Tracheophyta</taxon>
        <taxon>Spermatophyta</taxon>
        <taxon>Magnoliopsida</taxon>
        <taxon>eudicotyledons</taxon>
        <taxon>Gunneridae</taxon>
        <taxon>Pentapetalae</taxon>
        <taxon>asterids</taxon>
        <taxon>campanulids</taxon>
        <taxon>Apiales</taxon>
        <taxon>Apiaceae</taxon>
        <taxon>Apioideae</taxon>
        <taxon>Scandiceae</taxon>
        <taxon>Daucinae</taxon>
        <taxon>Daucus</taxon>
        <taxon>Daucus sect. Daucus</taxon>
    </lineage>
</organism>